<protein>
    <submittedName>
        <fullName evidence="2">Uncharacterized protein</fullName>
    </submittedName>
</protein>
<evidence type="ECO:0000313" key="2">
    <source>
        <dbReference type="EMBL" id="CAK0893688.1"/>
    </source>
</evidence>
<keyword evidence="1" id="KW-0812">Transmembrane</keyword>
<organism evidence="2 3">
    <name type="scientific">Prorocentrum cordatum</name>
    <dbReference type="NCBI Taxonomy" id="2364126"/>
    <lineage>
        <taxon>Eukaryota</taxon>
        <taxon>Sar</taxon>
        <taxon>Alveolata</taxon>
        <taxon>Dinophyceae</taxon>
        <taxon>Prorocentrales</taxon>
        <taxon>Prorocentraceae</taxon>
        <taxon>Prorocentrum</taxon>
    </lineage>
</organism>
<sequence length="54" mass="5705">APGSEPEQPVSDSIALGVVTAWLRVPFGVLLAFGLRLGGGRGVLSELWDGWLRT</sequence>
<evidence type="ECO:0000313" key="3">
    <source>
        <dbReference type="Proteomes" id="UP001189429"/>
    </source>
</evidence>
<evidence type="ECO:0000256" key="1">
    <source>
        <dbReference type="SAM" id="Phobius"/>
    </source>
</evidence>
<keyword evidence="1" id="KW-1133">Transmembrane helix</keyword>
<name>A0ABN9X7L0_9DINO</name>
<proteinExistence type="predicted"/>
<keyword evidence="3" id="KW-1185">Reference proteome</keyword>
<gene>
    <name evidence="2" type="ORF">PCOR1329_LOCUS72949</name>
</gene>
<dbReference type="Proteomes" id="UP001189429">
    <property type="component" value="Unassembled WGS sequence"/>
</dbReference>
<keyword evidence="1" id="KW-0472">Membrane</keyword>
<reference evidence="2" key="1">
    <citation type="submission" date="2023-10" db="EMBL/GenBank/DDBJ databases">
        <authorList>
            <person name="Chen Y."/>
            <person name="Shah S."/>
            <person name="Dougan E. K."/>
            <person name="Thang M."/>
            <person name="Chan C."/>
        </authorList>
    </citation>
    <scope>NUCLEOTIDE SEQUENCE [LARGE SCALE GENOMIC DNA]</scope>
</reference>
<comment type="caution">
    <text evidence="2">The sequence shown here is derived from an EMBL/GenBank/DDBJ whole genome shotgun (WGS) entry which is preliminary data.</text>
</comment>
<accession>A0ABN9X7L0</accession>
<feature type="transmembrane region" description="Helical" evidence="1">
    <location>
        <begin position="14"/>
        <end position="35"/>
    </location>
</feature>
<dbReference type="EMBL" id="CAUYUJ010019789">
    <property type="protein sequence ID" value="CAK0893688.1"/>
    <property type="molecule type" value="Genomic_DNA"/>
</dbReference>
<feature type="non-terminal residue" evidence="2">
    <location>
        <position position="1"/>
    </location>
</feature>